<dbReference type="EMBL" id="LT629690">
    <property type="protein sequence ID" value="SDF89634.1"/>
    <property type="molecule type" value="Genomic_DNA"/>
</dbReference>
<organism evidence="1 2">
    <name type="scientific">Terriglobus roseus</name>
    <dbReference type="NCBI Taxonomy" id="392734"/>
    <lineage>
        <taxon>Bacteria</taxon>
        <taxon>Pseudomonadati</taxon>
        <taxon>Acidobacteriota</taxon>
        <taxon>Terriglobia</taxon>
        <taxon>Terriglobales</taxon>
        <taxon>Acidobacteriaceae</taxon>
        <taxon>Terriglobus</taxon>
    </lineage>
</organism>
<evidence type="ECO:0000313" key="1">
    <source>
        <dbReference type="EMBL" id="SDF89634.1"/>
    </source>
</evidence>
<sequence length="94" mass="10242">MHIPCIATETAFDVQCPVCGRGFLLLTEPTLSLQRGSMRRHARRALAAQHDQPLASSGNVHSDEVFDLPGWDGEPEGSSVALDFTATLRLQTTH</sequence>
<gene>
    <name evidence="1" type="ORF">SAMN05444167_3622</name>
</gene>
<accession>A0A1G7PTR0</accession>
<dbReference type="OrthoDB" id="122395at2"/>
<dbReference type="RefSeq" id="WP_083346385.1">
    <property type="nucleotide sequence ID" value="NZ_LT629690.1"/>
</dbReference>
<protein>
    <submittedName>
        <fullName evidence="1">Uncharacterized protein</fullName>
    </submittedName>
</protein>
<dbReference type="Proteomes" id="UP000182427">
    <property type="component" value="Chromosome I"/>
</dbReference>
<reference evidence="2" key="1">
    <citation type="submission" date="2016-10" db="EMBL/GenBank/DDBJ databases">
        <authorList>
            <person name="Varghese N."/>
            <person name="Submissions S."/>
        </authorList>
    </citation>
    <scope>NUCLEOTIDE SEQUENCE [LARGE SCALE GENOMIC DNA]</scope>
    <source>
        <strain evidence="2">GAS232</strain>
    </source>
</reference>
<dbReference type="AlphaFoldDB" id="A0A1G7PTR0"/>
<evidence type="ECO:0000313" key="2">
    <source>
        <dbReference type="Proteomes" id="UP000182427"/>
    </source>
</evidence>
<keyword evidence="2" id="KW-1185">Reference proteome</keyword>
<proteinExistence type="predicted"/>
<name>A0A1G7PTR0_9BACT</name>